<keyword evidence="2" id="KW-1185">Reference proteome</keyword>
<dbReference type="RefSeq" id="WP_230741591.1">
    <property type="nucleotide sequence ID" value="NZ_PGCK01000005.1"/>
</dbReference>
<dbReference type="AlphaFoldDB" id="A0AAP2RDR7"/>
<dbReference type="Proteomes" id="UP001320159">
    <property type="component" value="Unassembled WGS sequence"/>
</dbReference>
<reference evidence="1 2" key="1">
    <citation type="submission" date="2017-11" db="EMBL/GenBank/DDBJ databases">
        <title>Isolation and Characterization of Family Methanocellaceae Species from Potential Methane Hydrate Area Offshore Southwestern Taiwan.</title>
        <authorList>
            <person name="Zhang W.-L."/>
            <person name="Chen W.-C."/>
            <person name="Lai M.-C."/>
            <person name="Chen S.-C."/>
        </authorList>
    </citation>
    <scope>NUCLEOTIDE SEQUENCE [LARGE SCALE GENOMIC DNA]</scope>
    <source>
        <strain evidence="1 2">CWC-04</strain>
    </source>
</reference>
<gene>
    <name evidence="1" type="ORF">CUJ83_07050</name>
</gene>
<comment type="caution">
    <text evidence="1">The sequence shown here is derived from an EMBL/GenBank/DDBJ whole genome shotgun (WGS) entry which is preliminary data.</text>
</comment>
<evidence type="ECO:0000313" key="2">
    <source>
        <dbReference type="Proteomes" id="UP001320159"/>
    </source>
</evidence>
<sequence length="288" mass="32552">MLAKIRNILGRKPAKIEHSLENVPEVKHFRNETVEQAGKRIRSPDSLKKDINHNGHFRVIARNDEEAESIGKENLKSSSEKKTVLYGDDNISGYISGDRYLKFLTLTRNGDIFSTYPLFSAGKPTPARLTNITECENSYEGQLEIFLNGSAISFFDTLYFANKNKYYPGKDVKVLLSGVAYVLTRARKAPLAEKKSQAVPKVLGEMELATRYENGDLDDYIFRGIVKGVKEFRIREKKAYVIKTSLKTGIDGDHTDFYICATENAIQEKVRVGDHISGIVWMQGFIVE</sequence>
<dbReference type="EMBL" id="PGCK01000005">
    <property type="protein sequence ID" value="MCD1294755.1"/>
    <property type="molecule type" value="Genomic_DNA"/>
</dbReference>
<evidence type="ECO:0000313" key="1">
    <source>
        <dbReference type="EMBL" id="MCD1294755.1"/>
    </source>
</evidence>
<proteinExistence type="predicted"/>
<name>A0AAP2RDR7_9EURY</name>
<accession>A0AAP2RDR7</accession>
<organism evidence="1 2">
    <name type="scientific">Methanooceanicella nereidis</name>
    <dbReference type="NCBI Taxonomy" id="2052831"/>
    <lineage>
        <taxon>Archaea</taxon>
        <taxon>Methanobacteriati</taxon>
        <taxon>Methanobacteriota</taxon>
        <taxon>Stenosarchaea group</taxon>
        <taxon>Methanomicrobia</taxon>
        <taxon>Methanocellales</taxon>
        <taxon>Methanocellaceae</taxon>
        <taxon>Methanooceanicella</taxon>
    </lineage>
</organism>
<protein>
    <submittedName>
        <fullName evidence="1">Uncharacterized protein</fullName>
    </submittedName>
</protein>